<feature type="non-terminal residue" evidence="1">
    <location>
        <position position="1"/>
    </location>
</feature>
<evidence type="ECO:0000313" key="2">
    <source>
        <dbReference type="Proteomes" id="UP001314229"/>
    </source>
</evidence>
<sequence length="97" mass="10600">PSERTLGPLPDRKPPDPLLAVIAGGSVIPSASDANMEQKEQCTLNPSFNQAHNIQAEYTCAAQGSPLETTEVSKSRKTQRQFMICSRLNFDQTPNVE</sequence>
<accession>A0AAV1PVF7</accession>
<evidence type="ECO:0000313" key="1">
    <source>
        <dbReference type="EMBL" id="CAK6975891.1"/>
    </source>
</evidence>
<proteinExistence type="predicted"/>
<dbReference type="AlphaFoldDB" id="A0AAV1PVF7"/>
<dbReference type="EMBL" id="CAWUFR010000323">
    <property type="protein sequence ID" value="CAK6975891.1"/>
    <property type="molecule type" value="Genomic_DNA"/>
</dbReference>
<keyword evidence="2" id="KW-1185">Reference proteome</keyword>
<gene>
    <name evidence="1" type="ORF">FSCOSCO3_A012690</name>
</gene>
<dbReference type="Proteomes" id="UP001314229">
    <property type="component" value="Unassembled WGS sequence"/>
</dbReference>
<organism evidence="1 2">
    <name type="scientific">Scomber scombrus</name>
    <name type="common">Atlantic mackerel</name>
    <name type="synonym">Scomber vernalis</name>
    <dbReference type="NCBI Taxonomy" id="13677"/>
    <lineage>
        <taxon>Eukaryota</taxon>
        <taxon>Metazoa</taxon>
        <taxon>Chordata</taxon>
        <taxon>Craniata</taxon>
        <taxon>Vertebrata</taxon>
        <taxon>Euteleostomi</taxon>
        <taxon>Actinopterygii</taxon>
        <taxon>Neopterygii</taxon>
        <taxon>Teleostei</taxon>
        <taxon>Neoteleostei</taxon>
        <taxon>Acanthomorphata</taxon>
        <taxon>Pelagiaria</taxon>
        <taxon>Scombriformes</taxon>
        <taxon>Scombridae</taxon>
        <taxon>Scomber</taxon>
    </lineage>
</organism>
<protein>
    <submittedName>
        <fullName evidence="1">Uncharacterized protein LOC122999841 isoform X11</fullName>
    </submittedName>
</protein>
<reference evidence="1 2" key="1">
    <citation type="submission" date="2024-01" db="EMBL/GenBank/DDBJ databases">
        <authorList>
            <person name="Alioto T."/>
            <person name="Alioto T."/>
            <person name="Gomez Garrido J."/>
        </authorList>
    </citation>
    <scope>NUCLEOTIDE SEQUENCE [LARGE SCALE GENOMIC DNA]</scope>
</reference>
<name>A0AAV1PVF7_SCOSC</name>
<comment type="caution">
    <text evidence="1">The sequence shown here is derived from an EMBL/GenBank/DDBJ whole genome shotgun (WGS) entry which is preliminary data.</text>
</comment>